<evidence type="ECO:0000313" key="4">
    <source>
        <dbReference type="Proteomes" id="UP001317532"/>
    </source>
</evidence>
<dbReference type="AlphaFoldDB" id="A0AAN2C9B0"/>
<feature type="transmembrane region" description="Helical" evidence="1">
    <location>
        <begin position="107"/>
        <end position="128"/>
    </location>
</feature>
<dbReference type="Proteomes" id="UP001317532">
    <property type="component" value="Chromosome"/>
</dbReference>
<keyword evidence="1" id="KW-0812">Transmembrane</keyword>
<organism evidence="3 4">
    <name type="scientific">Vulcanimicrobium alpinum</name>
    <dbReference type="NCBI Taxonomy" id="3016050"/>
    <lineage>
        <taxon>Bacteria</taxon>
        <taxon>Bacillati</taxon>
        <taxon>Vulcanimicrobiota</taxon>
        <taxon>Vulcanimicrobiia</taxon>
        <taxon>Vulcanimicrobiales</taxon>
        <taxon>Vulcanimicrobiaceae</taxon>
        <taxon>Vulcanimicrobium</taxon>
    </lineage>
</organism>
<keyword evidence="1" id="KW-1133">Transmembrane helix</keyword>
<proteinExistence type="predicted"/>
<dbReference type="Pfam" id="PF09990">
    <property type="entry name" value="DUF2231"/>
    <property type="match status" value="1"/>
</dbReference>
<gene>
    <name evidence="3" type="ORF">WPS_11070</name>
</gene>
<feature type="transmembrane region" description="Helical" evidence="1">
    <location>
        <begin position="41"/>
        <end position="63"/>
    </location>
</feature>
<accession>A0AAN2C9B0</accession>
<protein>
    <recommendedName>
        <fullName evidence="2">DUF2231 domain-containing protein</fullName>
    </recommendedName>
</protein>
<evidence type="ECO:0000256" key="1">
    <source>
        <dbReference type="SAM" id="Phobius"/>
    </source>
</evidence>
<dbReference type="EMBL" id="AP025523">
    <property type="protein sequence ID" value="BDE05831.1"/>
    <property type="molecule type" value="Genomic_DNA"/>
</dbReference>
<dbReference type="RefSeq" id="WP_317996849.1">
    <property type="nucleotide sequence ID" value="NZ_AP025523.1"/>
</dbReference>
<keyword evidence="1" id="KW-0472">Membrane</keyword>
<keyword evidence="4" id="KW-1185">Reference proteome</keyword>
<feature type="domain" description="DUF2231" evidence="2">
    <location>
        <begin position="9"/>
        <end position="141"/>
    </location>
</feature>
<sequence>MQGIAHYRGHPYHFMLIPFPVAFWTGALITDGIGAFTHDPFWFRMSVVLIAMGSVAGFAAAIAGYIDYRTAPMTRKAQSLADGHLKWSLGTIVLYPIAWALRAQDHASLAGIAVSIAGSALLFVSAFLGSELTNRHKVGITEEPAPSR</sequence>
<evidence type="ECO:0000259" key="2">
    <source>
        <dbReference type="Pfam" id="PF09990"/>
    </source>
</evidence>
<name>A0AAN2C9B0_UNVUL</name>
<dbReference type="InterPro" id="IPR019251">
    <property type="entry name" value="DUF2231_TM"/>
</dbReference>
<feature type="transmembrane region" description="Helical" evidence="1">
    <location>
        <begin position="12"/>
        <end position="29"/>
    </location>
</feature>
<evidence type="ECO:0000313" key="3">
    <source>
        <dbReference type="EMBL" id="BDE05831.1"/>
    </source>
</evidence>
<dbReference type="KEGG" id="vab:WPS_11070"/>
<reference evidence="3 4" key="1">
    <citation type="journal article" date="2022" name="ISME Commun">
        <title>Vulcanimicrobium alpinus gen. nov. sp. nov., the first cultivated representative of the candidate phylum 'Eremiobacterota', is a metabolically versatile aerobic anoxygenic phototroph.</title>
        <authorList>
            <person name="Yabe S."/>
            <person name="Muto K."/>
            <person name="Abe K."/>
            <person name="Yokota A."/>
            <person name="Staudigel H."/>
            <person name="Tebo B.M."/>
        </authorList>
    </citation>
    <scope>NUCLEOTIDE SEQUENCE [LARGE SCALE GENOMIC DNA]</scope>
    <source>
        <strain evidence="3 4">WC8-2</strain>
    </source>
</reference>